<comment type="pathway">
    <text evidence="6">Carotenoid biosynthesis; lycopene biosynthesis.</text>
</comment>
<dbReference type="NCBIfam" id="TIGR02730">
    <property type="entry name" value="carot_isom"/>
    <property type="match status" value="1"/>
</dbReference>
<keyword evidence="10" id="KW-0285">Flavoprotein</keyword>
<feature type="domain" description="Amine oxidase" evidence="20">
    <location>
        <begin position="100"/>
        <end position="561"/>
    </location>
</feature>
<dbReference type="EC" id="5.2.1.13" evidence="8"/>
<dbReference type="InterPro" id="IPR014101">
    <property type="entry name" value="CrtISO"/>
</dbReference>
<dbReference type="GO" id="GO:0031969">
    <property type="term" value="C:chloroplast membrane"/>
    <property type="evidence" value="ECO:0007669"/>
    <property type="project" value="UniProtKB-SubCell"/>
</dbReference>
<dbReference type="GO" id="GO:0046608">
    <property type="term" value="F:carotenoid isomerase activity"/>
    <property type="evidence" value="ECO:0007669"/>
    <property type="project" value="InterPro"/>
</dbReference>
<keyword evidence="12" id="KW-0125">Carotenoid biosynthesis</keyword>
<comment type="catalytic activity">
    <reaction evidence="1">
        <text>7,7',9,9'-tetra-cis-lycopene = all-trans-lycopene</text>
        <dbReference type="Rhea" id="RHEA:30971"/>
        <dbReference type="ChEBI" id="CHEBI:15948"/>
        <dbReference type="ChEBI" id="CHEBI:62466"/>
        <dbReference type="EC" id="5.2.1.13"/>
    </reaction>
</comment>
<keyword evidence="15" id="KW-0809">Transit peptide</keyword>
<comment type="subcellular location">
    <subcellularLocation>
        <location evidence="5">Plastid</location>
        <location evidence="5">Chloroplast membrane</location>
        <topology evidence="5">Peripheral membrane protein</topology>
    </subcellularLocation>
</comment>
<dbReference type="PANTHER" id="PTHR46313:SF3">
    <property type="entry name" value="PROLYCOPENE ISOMERASE, CHLOROPLASTIC"/>
    <property type="match status" value="1"/>
</dbReference>
<evidence type="ECO:0000256" key="18">
    <source>
        <dbReference type="ARBA" id="ARBA00023235"/>
    </source>
</evidence>
<evidence type="ECO:0000313" key="21">
    <source>
        <dbReference type="EMBL" id="KRH72051.1"/>
    </source>
</evidence>
<evidence type="ECO:0000256" key="8">
    <source>
        <dbReference type="ARBA" id="ARBA00012419"/>
    </source>
</evidence>
<keyword evidence="18" id="KW-0413">Isomerase</keyword>
<dbReference type="InterPro" id="IPR045892">
    <property type="entry name" value="CrtISO-like"/>
</dbReference>
<comment type="cofactor">
    <cofactor evidence="3">
        <name>NADP(+)</name>
        <dbReference type="ChEBI" id="CHEBI:58349"/>
    </cofactor>
</comment>
<dbReference type="OrthoDB" id="7777654at2759"/>
<keyword evidence="16" id="KW-0520">NAD</keyword>
<dbReference type="GO" id="GO:0016491">
    <property type="term" value="F:oxidoreductase activity"/>
    <property type="evidence" value="ECO:0007669"/>
    <property type="project" value="InterPro"/>
</dbReference>
<dbReference type="AlphaFoldDB" id="A0A0R0L5D6"/>
<keyword evidence="11" id="KW-0934">Plastid</keyword>
<evidence type="ECO:0000256" key="9">
    <source>
        <dbReference type="ARBA" id="ARBA00022528"/>
    </source>
</evidence>
<evidence type="ECO:0000313" key="22">
    <source>
        <dbReference type="EnsemblPlants" id="KRH72051"/>
    </source>
</evidence>
<evidence type="ECO:0000256" key="19">
    <source>
        <dbReference type="SAM" id="MobiDB-lite"/>
    </source>
</evidence>
<evidence type="ECO:0000256" key="17">
    <source>
        <dbReference type="ARBA" id="ARBA00023136"/>
    </source>
</evidence>
<evidence type="ECO:0000256" key="16">
    <source>
        <dbReference type="ARBA" id="ARBA00023027"/>
    </source>
</evidence>
<dbReference type="RefSeq" id="XP_014623732.1">
    <property type="nucleotide sequence ID" value="XM_014768246.3"/>
</dbReference>
<evidence type="ECO:0000256" key="6">
    <source>
        <dbReference type="ARBA" id="ARBA00004900"/>
    </source>
</evidence>
<dbReference type="InterPro" id="IPR002937">
    <property type="entry name" value="Amino_oxidase"/>
</dbReference>
<evidence type="ECO:0000256" key="13">
    <source>
        <dbReference type="ARBA" id="ARBA00022827"/>
    </source>
</evidence>
<organism evidence="21">
    <name type="scientific">Glycine max</name>
    <name type="common">Soybean</name>
    <name type="synonym">Glycine hispida</name>
    <dbReference type="NCBI Taxonomy" id="3847"/>
    <lineage>
        <taxon>Eukaryota</taxon>
        <taxon>Viridiplantae</taxon>
        <taxon>Streptophyta</taxon>
        <taxon>Embryophyta</taxon>
        <taxon>Tracheophyta</taxon>
        <taxon>Spermatophyta</taxon>
        <taxon>Magnoliopsida</taxon>
        <taxon>eudicotyledons</taxon>
        <taxon>Gunneridae</taxon>
        <taxon>Pentapetalae</taxon>
        <taxon>rosids</taxon>
        <taxon>fabids</taxon>
        <taxon>Fabales</taxon>
        <taxon>Fabaceae</taxon>
        <taxon>Papilionoideae</taxon>
        <taxon>50 kb inversion clade</taxon>
        <taxon>NPAAA clade</taxon>
        <taxon>indigoferoid/millettioid clade</taxon>
        <taxon>Phaseoleae</taxon>
        <taxon>Glycine</taxon>
        <taxon>Glycine subgen. Soja</taxon>
    </lineage>
</organism>
<dbReference type="InterPro" id="IPR036188">
    <property type="entry name" value="FAD/NAD-bd_sf"/>
</dbReference>
<dbReference type="SMR" id="A0A0R0L5D6"/>
<evidence type="ECO:0000256" key="14">
    <source>
        <dbReference type="ARBA" id="ARBA00022857"/>
    </source>
</evidence>
<dbReference type="EMBL" id="CM000835">
    <property type="protein sequence ID" value="KRH72051.1"/>
    <property type="molecule type" value="Genomic_DNA"/>
</dbReference>
<sequence length="589" mass="64810">MLNSSFLSLSEHTFSHTPHHFPTRSASQNPNLHPKFQSLAFGNRGGSEFPSGSCSNTPRRKGVLVVRSKSTLGVEEVVVKGGGVKGKGEEFDAIVIGSGIGGLVAGTQLAVKGARVLVLEKYVIPGGSSGFYQRDGYTFDVGSSVMFGFSDKGNLNLITQALEAVGCRMQVVPDPTTVHFHLPNNLSVRVHKEYDKFIEELTSYFPHEKEGILKFYGECWKIFNALNSLELKSLEEPLYLFGQFFRRPLECLTLAYYLPQNAGAIARKYIQDPQLLSFIDAEVLCDRHFGGINYPLGGVGGIAKSLAKGLVDQGSEIVYKANVTSIIIEQGKAVGVRLSNGREFFAKTIISNATRWDTFGKLLKGVPLPKEEENFQKVYVKAPSFLSIHMGVKAEVLPPDTDCHHFVLESNWSKLEEPYGSIFLSIPTVLDSSLAPEGRHILHIFTTSSMEDWEGLSRVEYEAKKQLVADEITSRLENKLFPGLRSSIDFMEVGTPKTHRRYLARDEGTYGPMPRRIPKGLLGMPFNTTGIDGLYCVGDSCFPGQGVIAVAFSGVMCAHRVAADIGLEKKSPVLDSMLLRLLGWLRTMA</sequence>
<dbReference type="Gramene" id="KRH72051">
    <property type="protein sequence ID" value="KRH72051"/>
    <property type="gene ID" value="GLYMA_02G188200"/>
</dbReference>
<reference evidence="22" key="2">
    <citation type="submission" date="2018-02" db="UniProtKB">
        <authorList>
            <consortium name="EnsemblPlants"/>
        </authorList>
    </citation>
    <scope>IDENTIFICATION</scope>
    <source>
        <strain evidence="22">Williams 82</strain>
    </source>
</reference>
<dbReference type="UniPathway" id="UPA00803"/>
<evidence type="ECO:0000259" key="20">
    <source>
        <dbReference type="Pfam" id="PF01593"/>
    </source>
</evidence>
<evidence type="ECO:0000256" key="4">
    <source>
        <dbReference type="ARBA" id="ARBA00001974"/>
    </source>
</evidence>
<evidence type="ECO:0000313" key="23">
    <source>
        <dbReference type="Proteomes" id="UP000008827"/>
    </source>
</evidence>
<evidence type="ECO:0000256" key="5">
    <source>
        <dbReference type="ARBA" id="ARBA00004258"/>
    </source>
</evidence>
<keyword evidence="13" id="KW-0274">FAD</keyword>
<dbReference type="Gene3D" id="3.50.50.60">
    <property type="entry name" value="FAD/NAD(P)-binding domain"/>
    <property type="match status" value="2"/>
</dbReference>
<evidence type="ECO:0000256" key="3">
    <source>
        <dbReference type="ARBA" id="ARBA00001937"/>
    </source>
</evidence>
<evidence type="ECO:0000256" key="1">
    <source>
        <dbReference type="ARBA" id="ARBA00000004"/>
    </source>
</evidence>
<dbReference type="Pfam" id="PF01593">
    <property type="entry name" value="Amino_oxidase"/>
    <property type="match status" value="1"/>
</dbReference>
<name>A0A0R0L5D6_SOYBN</name>
<comment type="cofactor">
    <cofactor evidence="2">
        <name>NAD(+)</name>
        <dbReference type="ChEBI" id="CHEBI:57540"/>
    </cofactor>
</comment>
<feature type="region of interest" description="Disordered" evidence="19">
    <location>
        <begin position="17"/>
        <end position="36"/>
    </location>
</feature>
<comment type="similarity">
    <text evidence="7">Belongs to the carotenoid/retinoid oxidoreductase family. CrtISO subfamily.</text>
</comment>
<evidence type="ECO:0000256" key="10">
    <source>
        <dbReference type="ARBA" id="ARBA00022630"/>
    </source>
</evidence>
<evidence type="ECO:0000256" key="15">
    <source>
        <dbReference type="ARBA" id="ARBA00022946"/>
    </source>
</evidence>
<keyword evidence="14" id="KW-0521">NADP</keyword>
<evidence type="ECO:0000256" key="2">
    <source>
        <dbReference type="ARBA" id="ARBA00001911"/>
    </source>
</evidence>
<protein>
    <recommendedName>
        <fullName evidence="8">prolycopene isomerase</fullName>
        <ecNumber evidence="8">5.2.1.13</ecNumber>
    </recommendedName>
</protein>
<evidence type="ECO:0000256" key="12">
    <source>
        <dbReference type="ARBA" id="ARBA00022746"/>
    </source>
</evidence>
<dbReference type="GeneID" id="100798275"/>
<keyword evidence="23" id="KW-1185">Reference proteome</keyword>
<dbReference type="SUPFAM" id="SSF51905">
    <property type="entry name" value="FAD/NAD(P)-binding domain"/>
    <property type="match status" value="1"/>
</dbReference>
<reference evidence="21" key="3">
    <citation type="submission" date="2018-07" db="EMBL/GenBank/DDBJ databases">
        <title>WGS assembly of Glycine max.</title>
        <authorList>
            <person name="Schmutz J."/>
            <person name="Cannon S."/>
            <person name="Schlueter J."/>
            <person name="Ma J."/>
            <person name="Mitros T."/>
            <person name="Nelson W."/>
            <person name="Hyten D."/>
            <person name="Song Q."/>
            <person name="Thelen J."/>
            <person name="Cheng J."/>
            <person name="Xu D."/>
            <person name="Hellsten U."/>
            <person name="May G."/>
            <person name="Yu Y."/>
            <person name="Sakurai T."/>
            <person name="Umezawa T."/>
            <person name="Bhattacharyya M."/>
            <person name="Sandhu D."/>
            <person name="Valliyodan B."/>
            <person name="Lindquist E."/>
            <person name="Peto M."/>
            <person name="Grant D."/>
            <person name="Shu S."/>
            <person name="Goodstein D."/>
            <person name="Barry K."/>
            <person name="Futrell-Griggs M."/>
            <person name="Abernathy B."/>
            <person name="Du J."/>
            <person name="Tian Z."/>
            <person name="Zhu L."/>
            <person name="Gill N."/>
            <person name="Joshi T."/>
            <person name="Libault M."/>
            <person name="Sethuraman A."/>
            <person name="Zhang X."/>
            <person name="Shinozaki K."/>
            <person name="Nguyen H."/>
            <person name="Wing R."/>
            <person name="Cregan P."/>
            <person name="Specht J."/>
            <person name="Grimwood J."/>
            <person name="Rokhsar D."/>
            <person name="Stacey G."/>
            <person name="Shoemaker R."/>
            <person name="Jackson S."/>
        </authorList>
    </citation>
    <scope>NUCLEOTIDE SEQUENCE</scope>
    <source>
        <tissue evidence="21">Callus</tissue>
    </source>
</reference>
<evidence type="ECO:0000256" key="11">
    <source>
        <dbReference type="ARBA" id="ARBA00022640"/>
    </source>
</evidence>
<comment type="cofactor">
    <cofactor evidence="4">
        <name>FAD</name>
        <dbReference type="ChEBI" id="CHEBI:57692"/>
    </cofactor>
</comment>
<accession>A0A0R0L5D6</accession>
<dbReference type="GO" id="GO:0016117">
    <property type="term" value="P:carotenoid biosynthetic process"/>
    <property type="evidence" value="ECO:0007669"/>
    <property type="project" value="UniProtKB-KW"/>
</dbReference>
<dbReference type="EnsemblPlants" id="KRH72051">
    <property type="protein sequence ID" value="KRH72051"/>
    <property type="gene ID" value="GLYMA_02G188200"/>
</dbReference>
<reference evidence="21 22" key="1">
    <citation type="journal article" date="2010" name="Nature">
        <title>Genome sequence of the palaeopolyploid soybean.</title>
        <authorList>
            <person name="Schmutz J."/>
            <person name="Cannon S.B."/>
            <person name="Schlueter J."/>
            <person name="Ma J."/>
            <person name="Mitros T."/>
            <person name="Nelson W."/>
            <person name="Hyten D.L."/>
            <person name="Song Q."/>
            <person name="Thelen J.J."/>
            <person name="Cheng J."/>
            <person name="Xu D."/>
            <person name="Hellsten U."/>
            <person name="May G.D."/>
            <person name="Yu Y."/>
            <person name="Sakurai T."/>
            <person name="Umezawa T."/>
            <person name="Bhattacharyya M.K."/>
            <person name="Sandhu D."/>
            <person name="Valliyodan B."/>
            <person name="Lindquist E."/>
            <person name="Peto M."/>
            <person name="Grant D."/>
            <person name="Shu S."/>
            <person name="Goodstein D."/>
            <person name="Barry K."/>
            <person name="Futrell-Griggs M."/>
            <person name="Abernathy B."/>
            <person name="Du J."/>
            <person name="Tian Z."/>
            <person name="Zhu L."/>
            <person name="Gill N."/>
            <person name="Joshi T."/>
            <person name="Libault M."/>
            <person name="Sethuraman A."/>
            <person name="Zhang X.-C."/>
            <person name="Shinozaki K."/>
            <person name="Nguyen H.T."/>
            <person name="Wing R.A."/>
            <person name="Cregan P."/>
            <person name="Specht J."/>
            <person name="Grimwood J."/>
            <person name="Rokhsar D."/>
            <person name="Stacey G."/>
            <person name="Shoemaker R.C."/>
            <person name="Jackson S.A."/>
        </authorList>
    </citation>
    <scope>NUCLEOTIDE SEQUENCE [LARGE SCALE GENOMIC DNA]</scope>
    <source>
        <strain evidence="22">cv. Williams 82</strain>
        <tissue evidence="21">Callus</tissue>
    </source>
</reference>
<dbReference type="Proteomes" id="UP000008827">
    <property type="component" value="Chromosome 2"/>
</dbReference>
<proteinExistence type="inferred from homology"/>
<evidence type="ECO:0000256" key="7">
    <source>
        <dbReference type="ARBA" id="ARBA00005855"/>
    </source>
</evidence>
<dbReference type="ExpressionAtlas" id="A0A0R0L5D6">
    <property type="expression patterns" value="baseline and differential"/>
</dbReference>
<gene>
    <name evidence="22" type="primary">LOC100798275</name>
    <name evidence="21" type="ORF">GLYMA_02G188200</name>
</gene>
<keyword evidence="9" id="KW-0150">Chloroplast</keyword>
<dbReference type="PANTHER" id="PTHR46313">
    <property type="match status" value="1"/>
</dbReference>
<keyword evidence="17" id="KW-0472">Membrane</keyword>